<dbReference type="Gene3D" id="3.40.50.12550">
    <property type="entry name" value="Ubiquitin-activating enzyme E1, inactive adenylation domain, subdomain 2"/>
    <property type="match status" value="1"/>
</dbReference>
<feature type="compositionally biased region" description="Basic and acidic residues" evidence="17">
    <location>
        <begin position="783"/>
        <end position="797"/>
    </location>
</feature>
<feature type="compositionally biased region" description="Low complexity" evidence="17">
    <location>
        <begin position="1622"/>
        <end position="1636"/>
    </location>
</feature>
<dbReference type="PROSITE" id="PS00865">
    <property type="entry name" value="UBIQUITIN_ACTIVAT_2"/>
    <property type="match status" value="1"/>
</dbReference>
<evidence type="ECO:0000256" key="5">
    <source>
        <dbReference type="ARBA" id="ARBA00012990"/>
    </source>
</evidence>
<dbReference type="Pfam" id="PF00225">
    <property type="entry name" value="Kinesin"/>
    <property type="match status" value="1"/>
</dbReference>
<feature type="domain" description="Kinesin motor" evidence="18">
    <location>
        <begin position="53"/>
        <end position="444"/>
    </location>
</feature>
<dbReference type="InterPro" id="IPR018075">
    <property type="entry name" value="UBQ-activ_enz_E1"/>
</dbReference>
<accession>A0AB74J6W0</accession>
<dbReference type="FunFam" id="2.40.30.180:FF:000001">
    <property type="entry name" value="ubiquitin-like modifier-activating enzyme 1"/>
    <property type="match status" value="1"/>
</dbReference>
<feature type="compositionally biased region" description="Low complexity" evidence="17">
    <location>
        <begin position="884"/>
        <end position="899"/>
    </location>
</feature>
<keyword evidence="13" id="KW-0505">Motor protein</keyword>
<feature type="active site" description="Glycyl thioester intermediate" evidence="14">
    <location>
        <position position="2450"/>
    </location>
</feature>
<dbReference type="InterPro" id="IPR000011">
    <property type="entry name" value="UBQ/SUMO-activ_enz_E1-like"/>
</dbReference>
<keyword evidence="11 16" id="KW-0175">Coiled coil</keyword>
<name>A0AB74J6W0_AURPU</name>
<evidence type="ECO:0000313" key="19">
    <source>
        <dbReference type="EMBL" id="THW49662.1"/>
    </source>
</evidence>
<dbReference type="FunFam" id="3.10.290.60:FF:000002">
    <property type="entry name" value="Ubiquitin-like modifier-activating enzyme 1"/>
    <property type="match status" value="1"/>
</dbReference>
<protein>
    <recommendedName>
        <fullName evidence="12">Ubiquitin-activating enzyme E1 1</fullName>
        <ecNumber evidence="5">6.2.1.45</ecNumber>
    </recommendedName>
</protein>
<feature type="coiled-coil region" evidence="16">
    <location>
        <begin position="1683"/>
        <end position="1769"/>
    </location>
</feature>
<feature type="coiled-coil region" evidence="16">
    <location>
        <begin position="1236"/>
        <end position="1383"/>
    </location>
</feature>
<feature type="region of interest" description="Disordered" evidence="17">
    <location>
        <begin position="1829"/>
        <end position="1851"/>
    </location>
</feature>
<evidence type="ECO:0000256" key="10">
    <source>
        <dbReference type="ARBA" id="ARBA00022840"/>
    </source>
</evidence>
<dbReference type="SUPFAM" id="SSF69572">
    <property type="entry name" value="Activating enzymes of the ubiquitin-like proteins"/>
    <property type="match status" value="2"/>
</dbReference>
<reference evidence="19 20" key="1">
    <citation type="submission" date="2018-10" db="EMBL/GenBank/DDBJ databases">
        <title>Fifty Aureobasidium pullulans genomes reveal a recombining polyextremotolerant generalist.</title>
        <authorList>
            <person name="Gostincar C."/>
            <person name="Turk M."/>
            <person name="Zajc J."/>
            <person name="Gunde-Cimerman N."/>
        </authorList>
    </citation>
    <scope>NUCLEOTIDE SEQUENCE [LARGE SCALE GENOMIC DNA]</scope>
    <source>
        <strain evidence="19 20">EXF-10796</strain>
    </source>
</reference>
<gene>
    <name evidence="19" type="ORF">D6D21_02315</name>
</gene>
<feature type="compositionally biased region" description="Polar residues" evidence="17">
    <location>
        <begin position="1559"/>
        <end position="1578"/>
    </location>
</feature>
<dbReference type="FunFam" id="3.40.50.720:FF:000015">
    <property type="entry name" value="Ubiquitin-activating enzyme E1 1"/>
    <property type="match status" value="1"/>
</dbReference>
<feature type="region of interest" description="Disordered" evidence="17">
    <location>
        <begin position="2621"/>
        <end position="2644"/>
    </location>
</feature>
<feature type="compositionally biased region" description="Acidic residues" evidence="17">
    <location>
        <begin position="925"/>
        <end position="937"/>
    </location>
</feature>
<feature type="region of interest" description="Disordered" evidence="17">
    <location>
        <begin position="845"/>
        <end position="940"/>
    </location>
</feature>
<evidence type="ECO:0000256" key="12">
    <source>
        <dbReference type="ARBA" id="ARBA00073786"/>
    </source>
</evidence>
<proteinExistence type="inferred from homology"/>
<dbReference type="InterPro" id="IPR027640">
    <property type="entry name" value="Kinesin-like_fam"/>
</dbReference>
<dbReference type="GO" id="GO:0005524">
    <property type="term" value="F:ATP binding"/>
    <property type="evidence" value="ECO:0007669"/>
    <property type="project" value="UniProtKB-UniRule"/>
</dbReference>
<dbReference type="NCBIfam" id="TIGR01408">
    <property type="entry name" value="Ube1"/>
    <property type="match status" value="1"/>
</dbReference>
<feature type="compositionally biased region" description="Polar residues" evidence="17">
    <location>
        <begin position="746"/>
        <end position="758"/>
    </location>
</feature>
<dbReference type="GO" id="GO:0007018">
    <property type="term" value="P:microtubule-based movement"/>
    <property type="evidence" value="ECO:0007669"/>
    <property type="project" value="InterPro"/>
</dbReference>
<evidence type="ECO:0000256" key="11">
    <source>
        <dbReference type="ARBA" id="ARBA00023054"/>
    </source>
</evidence>
<evidence type="ECO:0000256" key="7">
    <source>
        <dbReference type="ARBA" id="ARBA00022598"/>
    </source>
</evidence>
<dbReference type="EMBL" id="QZAM01000027">
    <property type="protein sequence ID" value="THW49662.1"/>
    <property type="molecule type" value="Genomic_DNA"/>
</dbReference>
<feature type="region of interest" description="Disordered" evidence="17">
    <location>
        <begin position="1"/>
        <end position="53"/>
    </location>
</feature>
<keyword evidence="9 15" id="KW-0833">Ubl conjugation pathway</keyword>
<comment type="subcellular location">
    <subcellularLocation>
        <location evidence="2">Cytoplasm</location>
    </subcellularLocation>
</comment>
<sequence>MDSMSTPPTSPMSGHPHRPSIANALRTPRSSSRLSLGGRVGGSRASDEDSKTAVKVAVRVRPPLQPSDPGYDLIPQRFRASTCDVSSSTNLAIQSTQGKKLFVFDRVFGEETSQQGVWDYVSDSVNSFIQGYNVSILAYGQSGAGKSYTMGTAGSEGAFDPVHAGIVPRAAAALFEKLNASSPPSAPLTPSKSGLRSPSRYSVSAVSSLSNLHRQTSSDKSWTLTATYAEIYNEQLRDLLIPNTVPEAERPQVSIREDTKGRILLTGLTQKPINSSDDLLEALSFGSNIRQTDSTAINAKSSRSHAILSLNLTLKKGPSVNRRASVQVDNSTAHDAIVTTESKLHFVDLAGSERLKNTGAQGDRAKEGISINAGLASLGKVISQLSAAKQGGYISYRDSRLTRILQDSLGGNAITYMVACVNPAEFHLSETLNTVTYAQRARAIQSKPEIQQMTEEADKAAIIARLQAEVAFLREQVNKNNEKGEQRILAAGDHKERRESELQDQLMDMQESYNALSGRHAKLISEISKAKEDNNEDTPMLRDAVGESAMERLKRSNSFAEAVEQVVMEYEKTIQSLETSLSNTRSTLSASESSLMEREAKLAYMESQAHQLQVRLQKASEREANNDAYLRDLETQIEGATTSEEKSSTLIASLRKELSRVRDTENNSEQYIATIEEKLAEAEQDRDIMQRELDRLENVIERQRSIGRLDNLLAELDNIRHIEQNGRPQQLNGHALEVDEQDPFINESTVPSRATTADNVVREERDSQPVSTSENGAGSSPEQTHDVENSRKKDEHQAAQSNFMADKLETMTQELFDLRSEHETTINDYDNLQRKYETALQALAKMQETREEHDRPDSRNSDKPESFLGGAGVNGMKGDGQLVASSRSLEAELSSESSSQHSFNTTNEESDEANGSQDRTTRDIESDDASTIVDEDEPPLRSEERALAHEMEMLRQLHIERELSLKEISDNYVRLSDEHKSALSQVEDLKREVQRAQLATNRQSSPSLVKPMIRRKPSQDLMANTTINNDRAMRSFASLRNIALDNFESNIDVRQNFEIHLNTIMGDLHDRTERMHAIEAEVTATRRDLDAKTAIITGLTRERASASASNTVDFTALGHMRDQLTQSEQQVNSLREAHETREKELQFQIGELRSKLQHHVERDAVAGGERSPDNNDDHVSHLQNQISSWESKHAEMKNSMKESEVKLLATIATLETSLSDAHKSVASRDAEYDAAIANLDQERVQHRELVESLQKQIGDYQAASHEHNQKLSLLEQSYASIRQQVDEDSKGRELTEKELQTHRNLVSNLESQIEAHKSAIGIHEQNLETLKASHAEELDSAKAAMTTAENDFNEKHATLEAQHKSVQQDLKRSQVDLEELLAEASAILGHETDVGRFHSHLTDFVGQSRDVNTGGASEVELQTALTKVTGLETEIAHLKTSNQEILANMDRAVENERKSAALVQELEDQLNSTYDLHQDTSNRLSAIQSERHTQLEEATSAKNEMKKELEDARLKVSLLESQLAELQRRSMASTSRDSLNYARESLSPEAAAFALARTSSQTSLMNRPKSSATVATNATSGLPSPPPAIPLPPIPTPGLNGLSPFLSQSSSIPMGLGIDARTSSPAPTTTFTASSPPGTPHHGSFPQPPSTAPSTMQPDPGYAQMIEEQESRIRTIEKHLFAEKQLTATLEEALVDLETSQNKTRQDLESWRKKCSNLEDELVGLRKERTNSRASMQQVEEEREMRHRAERARQALEERMRELNAGQKKKKGRASTTQTLASNIPPVHLHLRPFRSSIAAINTPSITRTTPTNDSSAFKISSSTVKLGKRRLSGEAEASPSKKAMTDTKMDVDSPAAAVEQLKEANGEIDESLYSRQLYVLGHEAMKRMGSSNILIVGMRGLGVEIAKNIALAGVKSLTLYDPKPAQIQDLSSQFFLHPEDVGKPRAAVTVPRVSELNPYTPVNLLKSNSITDDLSQLKDFQCVVLTDTPLKDQLLISDYCHQNGIYLVVADTFGLFGTIFTDFGKNFTIGDYNGENPVSGIIANIDSEGIVSALDETRHGLEDGDFVTFSEVQGMDALNDSAPRKIIVKGPYTFSIGDVSGLGDYKRGGLYTQVKMPKFLNFEPLSQQLKKPELMMSDFAKFDRPGQLHVGFQALHAFNDKHGHFPKPHNEQDADEITKLAQDLAGSGEEKVELDEKVIRELAYQAQGDLSPMAAFFGGLAAQEVLKSVSGKFHPIVQWLYFDALEAVPTSVKRSEELCKPTGTRYDGQVAVFGKEFQEKLANNQQFLVGAGAIGCEMLKNWAMVGLATGPKGKITVTDMDQIERSNLNRQFLFRSKDVGQLKSESATRAVQAMNPDLKGKIESMKDRVGQDTEHLFNEDFWNSLDGVTNALDNVDARTYVDRRCVFFQKPLLDSGTLGTKGNTQVVLPRITESYSSSQDPPEQSFPMCTLRSFPNRIEHTIAWAKDLFHTYFAGPAEIVNAYITQPDYLGAALKQSGNEKQTLETLKEFLVTDKPETYEDCIKWARSQFEKQYNNAIQQLLYNFPKDSKTSSGQDFWSGPKRAPDPLKYDSNNDSHFTFVLAAANLHAFNYGIPQKSTKDKAEIDELVNNIIIEDFKPDPGVKIQASENEPDPNGPAASMDDNDELDQIAKSLPSPKSLGNFKLTPVEFEKDDDSNFHIDFITAASNLRADNYKIVNADRLKTKFIAGKIIPAIATTTALVTGLVVLELFKIIDGKDDIEQYKNGFINLALPFFGFSEPIASPKGKYQGKNGEVVIDKLWDRFDTEDVTLEQFLKDFSDKGLEVTMISSGVSLLYASFYPAAKNKDRLPLKLSELVETISKKPIPEHQKQVIFEITAEDTTEEDVEIPYVRLNLRK</sequence>
<dbReference type="SUPFAM" id="SSF52540">
    <property type="entry name" value="P-loop containing nucleoside triphosphate hydrolases"/>
    <property type="match status" value="1"/>
</dbReference>
<dbReference type="InterPro" id="IPR000594">
    <property type="entry name" value="ThiF_NAD_FAD-bd"/>
</dbReference>
<dbReference type="InterPro" id="IPR033127">
    <property type="entry name" value="UBQ-activ_enz_E1_Cys_AS"/>
</dbReference>
<keyword evidence="7 15" id="KW-0436">Ligase</keyword>
<feature type="coiled-coil region" evidence="16">
    <location>
        <begin position="972"/>
        <end position="999"/>
    </location>
</feature>
<dbReference type="SMART" id="SM00985">
    <property type="entry name" value="UBA_e1_C"/>
    <property type="match status" value="1"/>
</dbReference>
<dbReference type="PANTHER" id="PTHR47969:SF15">
    <property type="entry name" value="CHROMOSOME-ASSOCIATED KINESIN KIF4A-RELATED"/>
    <property type="match status" value="1"/>
</dbReference>
<dbReference type="InterPro" id="IPR038252">
    <property type="entry name" value="UBA_E1_C_sf"/>
</dbReference>
<dbReference type="InterPro" id="IPR042449">
    <property type="entry name" value="Ub-E1_IAD_1"/>
</dbReference>
<evidence type="ECO:0000256" key="13">
    <source>
        <dbReference type="PROSITE-ProRule" id="PRU00283"/>
    </source>
</evidence>
<evidence type="ECO:0000256" key="17">
    <source>
        <dbReference type="SAM" id="MobiDB-lite"/>
    </source>
</evidence>
<feature type="compositionally biased region" description="Gly residues" evidence="17">
    <location>
        <begin position="869"/>
        <end position="878"/>
    </location>
</feature>
<dbReference type="Gene3D" id="3.10.290.60">
    <property type="entry name" value="Ubiquitin-activating enzyme E1, UFD domain"/>
    <property type="match status" value="1"/>
</dbReference>
<evidence type="ECO:0000256" key="3">
    <source>
        <dbReference type="ARBA" id="ARBA00004906"/>
    </source>
</evidence>
<dbReference type="InterPro" id="IPR032418">
    <property type="entry name" value="E1_FCCH"/>
</dbReference>
<comment type="catalytic activity">
    <reaction evidence="1">
        <text>ATP + ubiquitin + [E1 ubiquitin-activating enzyme]-L-cysteine = AMP + diphosphate + S-ubiquitinyl-[E1 ubiquitin-activating enzyme]-L-cysteine.</text>
        <dbReference type="EC" id="6.2.1.45"/>
    </reaction>
</comment>
<dbReference type="FunFam" id="3.50.50.80:FF:000001">
    <property type="entry name" value="ubiquitin-like modifier-activating enzyme 1"/>
    <property type="match status" value="1"/>
</dbReference>
<comment type="similarity">
    <text evidence="4 15">Belongs to the ubiquitin-activating E1 family.</text>
</comment>
<evidence type="ECO:0000256" key="14">
    <source>
        <dbReference type="PROSITE-ProRule" id="PRU10132"/>
    </source>
</evidence>
<evidence type="ECO:0000256" key="8">
    <source>
        <dbReference type="ARBA" id="ARBA00022741"/>
    </source>
</evidence>
<dbReference type="Gene3D" id="3.40.50.720">
    <property type="entry name" value="NAD(P)-binding Rossmann-like Domain"/>
    <property type="match status" value="1"/>
</dbReference>
<keyword evidence="8 13" id="KW-0547">Nucleotide-binding</keyword>
<dbReference type="Pfam" id="PF10585">
    <property type="entry name" value="UBA_E1_SCCH"/>
    <property type="match status" value="1"/>
</dbReference>
<dbReference type="GO" id="GO:0008017">
    <property type="term" value="F:microtubule binding"/>
    <property type="evidence" value="ECO:0007669"/>
    <property type="project" value="InterPro"/>
</dbReference>
<dbReference type="GO" id="GO:0005737">
    <property type="term" value="C:cytoplasm"/>
    <property type="evidence" value="ECO:0007669"/>
    <property type="project" value="UniProtKB-SubCell"/>
</dbReference>
<dbReference type="PROSITE" id="PS50067">
    <property type="entry name" value="KINESIN_MOTOR_2"/>
    <property type="match status" value="1"/>
</dbReference>
<feature type="coiled-coil region" evidence="16">
    <location>
        <begin position="560"/>
        <end position="622"/>
    </location>
</feature>
<dbReference type="InterPro" id="IPR036961">
    <property type="entry name" value="Kinesin_motor_dom_sf"/>
</dbReference>
<dbReference type="InterPro" id="IPR018965">
    <property type="entry name" value="Ub-activating_enz_E1_C"/>
</dbReference>
<dbReference type="Pfam" id="PF00899">
    <property type="entry name" value="ThiF"/>
    <property type="match status" value="1"/>
</dbReference>
<dbReference type="Proteomes" id="UP000309076">
    <property type="component" value="Unassembled WGS sequence"/>
</dbReference>
<dbReference type="InterPro" id="IPR019572">
    <property type="entry name" value="UBA_E1_SCCH"/>
</dbReference>
<dbReference type="InterPro" id="IPR027417">
    <property type="entry name" value="P-loop_NTPase"/>
</dbReference>
<feature type="compositionally biased region" description="Polar residues" evidence="17">
    <location>
        <begin position="768"/>
        <end position="782"/>
    </location>
</feature>
<dbReference type="GO" id="GO:0007052">
    <property type="term" value="P:mitotic spindle organization"/>
    <property type="evidence" value="ECO:0007669"/>
    <property type="project" value="TreeGrafter"/>
</dbReference>
<comment type="similarity">
    <text evidence="13">Belongs to the TRAFAC class myosin-kinesin ATPase superfamily. Kinesin family.</text>
</comment>
<feature type="compositionally biased region" description="Polar residues" evidence="17">
    <location>
        <begin position="900"/>
        <end position="918"/>
    </location>
</feature>
<dbReference type="FunFam" id="3.40.50.12550:FF:000001">
    <property type="entry name" value="Ubiquitin-activating enzyme E1 1"/>
    <property type="match status" value="1"/>
</dbReference>
<evidence type="ECO:0000259" key="18">
    <source>
        <dbReference type="PROSITE" id="PS50067"/>
    </source>
</evidence>
<dbReference type="Pfam" id="PF09358">
    <property type="entry name" value="E1_UFD"/>
    <property type="match status" value="1"/>
</dbReference>
<dbReference type="SMART" id="SM00129">
    <property type="entry name" value="KISc"/>
    <property type="match status" value="1"/>
</dbReference>
<dbReference type="Gene3D" id="3.50.50.80">
    <property type="entry name" value="Ubiquitin-activating enzyme E1, inactive adenylation domain, subdomain 1"/>
    <property type="match status" value="1"/>
</dbReference>
<feature type="compositionally biased region" description="Basic and acidic residues" evidence="17">
    <location>
        <begin position="847"/>
        <end position="865"/>
    </location>
</feature>
<comment type="pathway">
    <text evidence="3">Protein modification; protein ubiquitination.</text>
</comment>
<dbReference type="CDD" id="cd01490">
    <property type="entry name" value="Ube1_repeat2"/>
    <property type="match status" value="1"/>
</dbReference>
<dbReference type="InterPro" id="IPR035985">
    <property type="entry name" value="Ubiquitin-activating_enz"/>
</dbReference>
<dbReference type="GO" id="GO:0004839">
    <property type="term" value="F:ubiquitin activating enzyme activity"/>
    <property type="evidence" value="ECO:0007669"/>
    <property type="project" value="UniProtKB-EC"/>
</dbReference>
<dbReference type="Gene3D" id="2.40.30.180">
    <property type="entry name" value="Ubiquitin-activating enzyme E1, FCCH domain"/>
    <property type="match status" value="1"/>
</dbReference>
<feature type="compositionally biased region" description="Low complexity" evidence="17">
    <location>
        <begin position="1"/>
        <end position="13"/>
    </location>
</feature>
<dbReference type="InterPro" id="IPR001752">
    <property type="entry name" value="Kinesin_motor_dom"/>
</dbReference>
<dbReference type="InterPro" id="IPR032420">
    <property type="entry name" value="E1_4HB"/>
</dbReference>
<dbReference type="Gene3D" id="1.10.10.2660">
    <property type="entry name" value="Ubiquitin-activating enzyme E1, SCCH domain"/>
    <property type="match status" value="1"/>
</dbReference>
<dbReference type="Gene3D" id="3.40.850.10">
    <property type="entry name" value="Kinesin motor domain"/>
    <property type="match status" value="1"/>
</dbReference>
<evidence type="ECO:0000256" key="6">
    <source>
        <dbReference type="ARBA" id="ARBA00022490"/>
    </source>
</evidence>
<keyword evidence="10 13" id="KW-0067">ATP-binding</keyword>
<evidence type="ECO:0000256" key="1">
    <source>
        <dbReference type="ARBA" id="ARBA00000488"/>
    </source>
</evidence>
<dbReference type="Gene3D" id="1.20.5.170">
    <property type="match status" value="1"/>
</dbReference>
<dbReference type="Pfam" id="PF16191">
    <property type="entry name" value="E1_4HB"/>
    <property type="match status" value="1"/>
</dbReference>
<dbReference type="InterPro" id="IPR042302">
    <property type="entry name" value="E1_FCCH_sf"/>
</dbReference>
<dbReference type="EC" id="6.2.1.45" evidence="5"/>
<dbReference type="PROSITE" id="PS00411">
    <property type="entry name" value="KINESIN_MOTOR_1"/>
    <property type="match status" value="1"/>
</dbReference>
<evidence type="ECO:0000256" key="9">
    <source>
        <dbReference type="ARBA" id="ARBA00022786"/>
    </source>
</evidence>
<feature type="coiled-coil region" evidence="16">
    <location>
        <begin position="661"/>
        <end position="706"/>
    </location>
</feature>
<organism evidence="19 20">
    <name type="scientific">Aureobasidium pullulans</name>
    <name type="common">Black yeast</name>
    <name type="synonym">Pullularia pullulans</name>
    <dbReference type="NCBI Taxonomy" id="5580"/>
    <lineage>
        <taxon>Eukaryota</taxon>
        <taxon>Fungi</taxon>
        <taxon>Dikarya</taxon>
        <taxon>Ascomycota</taxon>
        <taxon>Pezizomycotina</taxon>
        <taxon>Dothideomycetes</taxon>
        <taxon>Dothideomycetidae</taxon>
        <taxon>Dothideales</taxon>
        <taxon>Saccotheciaceae</taxon>
        <taxon>Aureobasidium</taxon>
    </lineage>
</organism>
<feature type="coiled-coil region" evidence="16">
    <location>
        <begin position="1495"/>
        <end position="1529"/>
    </location>
</feature>
<dbReference type="InterPro" id="IPR019821">
    <property type="entry name" value="Kinesin_motor_CS"/>
</dbReference>
<evidence type="ECO:0000256" key="4">
    <source>
        <dbReference type="ARBA" id="ARBA00005673"/>
    </source>
</evidence>
<keyword evidence="6" id="KW-0963">Cytoplasm</keyword>
<feature type="region of interest" description="Disordered" evidence="17">
    <location>
        <begin position="1559"/>
        <end position="1606"/>
    </location>
</feature>
<dbReference type="InterPro" id="IPR042063">
    <property type="entry name" value="Ubi_acti_E1_SCCH"/>
</dbReference>
<evidence type="ECO:0000256" key="16">
    <source>
        <dbReference type="SAM" id="Coils"/>
    </source>
</evidence>
<dbReference type="PANTHER" id="PTHR47969">
    <property type="entry name" value="CHROMOSOME-ASSOCIATED KINESIN KIF4A-RELATED"/>
    <property type="match status" value="1"/>
</dbReference>
<feature type="region of interest" description="Disordered" evidence="17">
    <location>
        <begin position="1619"/>
        <end position="1660"/>
    </location>
</feature>
<comment type="caution">
    <text evidence="19">The sequence shown here is derived from an EMBL/GenBank/DDBJ whole genome shotgun (WGS) entry which is preliminary data.</text>
</comment>
<feature type="coiled-coil region" evidence="16">
    <location>
        <begin position="1117"/>
        <end position="1144"/>
    </location>
</feature>
<dbReference type="FunFam" id="1.10.10.2660:FF:000001">
    <property type="entry name" value="Ubiquitin-activating enzyme E1 1"/>
    <property type="match status" value="1"/>
</dbReference>
<dbReference type="GO" id="GO:0003777">
    <property type="term" value="F:microtubule motor activity"/>
    <property type="evidence" value="ECO:0007669"/>
    <property type="project" value="InterPro"/>
</dbReference>
<feature type="binding site" evidence="13">
    <location>
        <begin position="140"/>
        <end position="147"/>
    </location>
    <ligand>
        <name>ATP</name>
        <dbReference type="ChEBI" id="CHEBI:30616"/>
    </ligand>
</feature>
<feature type="compositionally biased region" description="Pro residues" evidence="17">
    <location>
        <begin position="1583"/>
        <end position="1596"/>
    </location>
</feature>
<evidence type="ECO:0000256" key="15">
    <source>
        <dbReference type="RuleBase" id="RU000519"/>
    </source>
</evidence>
<evidence type="ECO:0000256" key="2">
    <source>
        <dbReference type="ARBA" id="ARBA00004496"/>
    </source>
</evidence>
<dbReference type="CDD" id="cd01491">
    <property type="entry name" value="Ube1_repeat1"/>
    <property type="match status" value="1"/>
</dbReference>
<dbReference type="GO" id="GO:0051231">
    <property type="term" value="P:spindle elongation"/>
    <property type="evidence" value="ECO:0007669"/>
    <property type="project" value="TreeGrafter"/>
</dbReference>
<dbReference type="GO" id="GO:0005875">
    <property type="term" value="C:microtubule associated complex"/>
    <property type="evidence" value="ECO:0007669"/>
    <property type="project" value="TreeGrafter"/>
</dbReference>
<feature type="region of interest" description="Disordered" evidence="17">
    <location>
        <begin position="743"/>
        <end position="799"/>
    </location>
</feature>
<dbReference type="Pfam" id="PF16190">
    <property type="entry name" value="E1_FCCH"/>
    <property type="match status" value="1"/>
</dbReference>
<evidence type="ECO:0000313" key="20">
    <source>
        <dbReference type="Proteomes" id="UP000309076"/>
    </source>
</evidence>
<dbReference type="PRINTS" id="PR01849">
    <property type="entry name" value="UBIQUITINACT"/>
</dbReference>